<sequence length="75" mass="8892">MKELEEIYNRLYDEYIDARREHFESALDMKKNGDRIYLHGKVHGLEIAINIVDEVLNGVKAEYIKEAFDVDLYKT</sequence>
<accession>A0A8S5VDY2</accession>
<evidence type="ECO:0000313" key="1">
    <source>
        <dbReference type="EMBL" id="DAG04886.1"/>
    </source>
</evidence>
<reference evidence="1" key="1">
    <citation type="journal article" date="2021" name="Proc. Natl. Acad. Sci. U.S.A.">
        <title>A Catalog of Tens of Thousands of Viruses from Human Metagenomes Reveals Hidden Associations with Chronic Diseases.</title>
        <authorList>
            <person name="Tisza M.J."/>
            <person name="Buck C.B."/>
        </authorList>
    </citation>
    <scope>NUCLEOTIDE SEQUENCE</scope>
    <source>
        <strain evidence="1">CtGa111</strain>
    </source>
</reference>
<organism evidence="1">
    <name type="scientific">Siphoviridae sp. ctGa111</name>
    <dbReference type="NCBI Taxonomy" id="2825413"/>
    <lineage>
        <taxon>Viruses</taxon>
        <taxon>Duplodnaviria</taxon>
        <taxon>Heunggongvirae</taxon>
        <taxon>Uroviricota</taxon>
        <taxon>Caudoviricetes</taxon>
    </lineage>
</organism>
<protein>
    <submittedName>
        <fullName evidence="1">Uncharacterized protein</fullName>
    </submittedName>
</protein>
<dbReference type="EMBL" id="BK016245">
    <property type="protein sequence ID" value="DAG04886.1"/>
    <property type="molecule type" value="Genomic_DNA"/>
</dbReference>
<proteinExistence type="predicted"/>
<name>A0A8S5VDY2_9CAUD</name>